<feature type="domain" description="PpiC" evidence="4">
    <location>
        <begin position="208"/>
        <end position="309"/>
    </location>
</feature>
<dbReference type="AlphaFoldDB" id="A0A495P0M8"/>
<reference evidence="5 6" key="1">
    <citation type="submission" date="2018-10" db="EMBL/GenBank/DDBJ databases">
        <title>Genomic Encyclopedia of Archaeal and Bacterial Type Strains, Phase II (KMG-II): from individual species to whole genera.</title>
        <authorList>
            <person name="Goeker M."/>
        </authorList>
    </citation>
    <scope>NUCLEOTIDE SEQUENCE [LARGE SCALE GENOMIC DNA]</scope>
    <source>
        <strain evidence="5 6">DSM 19839</strain>
    </source>
</reference>
<evidence type="ECO:0000313" key="6">
    <source>
        <dbReference type="Proteomes" id="UP000276282"/>
    </source>
</evidence>
<accession>A0A495P0M8</accession>
<dbReference type="SUPFAM" id="SSF54534">
    <property type="entry name" value="FKBP-like"/>
    <property type="match status" value="2"/>
</dbReference>
<dbReference type="EMBL" id="RBLG01000005">
    <property type="protein sequence ID" value="RKS43340.1"/>
    <property type="molecule type" value="Genomic_DNA"/>
</dbReference>
<keyword evidence="2" id="KW-0697">Rotamase</keyword>
<dbReference type="InterPro" id="IPR046357">
    <property type="entry name" value="PPIase_dom_sf"/>
</dbReference>
<evidence type="ECO:0000259" key="4">
    <source>
        <dbReference type="PROSITE" id="PS50198"/>
    </source>
</evidence>
<dbReference type="Gene3D" id="3.10.50.40">
    <property type="match status" value="2"/>
</dbReference>
<dbReference type="Pfam" id="PF00639">
    <property type="entry name" value="Rotamase"/>
    <property type="match status" value="2"/>
</dbReference>
<evidence type="ECO:0000313" key="5">
    <source>
        <dbReference type="EMBL" id="RKS43340.1"/>
    </source>
</evidence>
<dbReference type="InterPro" id="IPR027304">
    <property type="entry name" value="Trigger_fact/SurA_dom_sf"/>
</dbReference>
<dbReference type="OrthoDB" id="14196at2"/>
<keyword evidence="6" id="KW-1185">Reference proteome</keyword>
<dbReference type="InterPro" id="IPR050280">
    <property type="entry name" value="OMP_Chaperone_SurA"/>
</dbReference>
<evidence type="ECO:0000256" key="1">
    <source>
        <dbReference type="ARBA" id="ARBA00022729"/>
    </source>
</evidence>
<name>A0A495P0M8_9FLAO</name>
<dbReference type="RefSeq" id="WP_121346690.1">
    <property type="nucleotide sequence ID" value="NZ_RBLG01000005.1"/>
</dbReference>
<dbReference type="GO" id="GO:0003755">
    <property type="term" value="F:peptidyl-prolyl cis-trans isomerase activity"/>
    <property type="evidence" value="ECO:0007669"/>
    <property type="project" value="UniProtKB-KW"/>
</dbReference>
<comment type="caution">
    <text evidence="5">The sequence shown here is derived from an EMBL/GenBank/DDBJ whole genome shotgun (WGS) entry which is preliminary data.</text>
</comment>
<organism evidence="5 6">
    <name type="scientific">Gillisia mitskevichiae</name>
    <dbReference type="NCBI Taxonomy" id="270921"/>
    <lineage>
        <taxon>Bacteria</taxon>
        <taxon>Pseudomonadati</taxon>
        <taxon>Bacteroidota</taxon>
        <taxon>Flavobacteriia</taxon>
        <taxon>Flavobacteriales</taxon>
        <taxon>Flavobacteriaceae</taxon>
        <taxon>Gillisia</taxon>
    </lineage>
</organism>
<evidence type="ECO:0000256" key="3">
    <source>
        <dbReference type="SAM" id="SignalP"/>
    </source>
</evidence>
<gene>
    <name evidence="5" type="ORF">BC962_2895</name>
</gene>
<keyword evidence="2" id="KW-0413">Isomerase</keyword>
<dbReference type="SUPFAM" id="SSF109998">
    <property type="entry name" value="Triger factor/SurA peptide-binding domain-like"/>
    <property type="match status" value="1"/>
</dbReference>
<dbReference type="InterPro" id="IPR000297">
    <property type="entry name" value="PPIase_PpiC"/>
</dbReference>
<evidence type="ECO:0000256" key="2">
    <source>
        <dbReference type="PROSITE-ProRule" id="PRU00278"/>
    </source>
</evidence>
<feature type="chain" id="PRO_5019770569" evidence="3">
    <location>
        <begin position="31"/>
        <end position="485"/>
    </location>
</feature>
<dbReference type="PROSITE" id="PS50198">
    <property type="entry name" value="PPIC_PPIASE_2"/>
    <property type="match status" value="2"/>
</dbReference>
<sequence>MRLKTNNLKFITKGIAIGTLLIGFHSSVKAQEVIVTDSTAIQPVTEVVEVKQEPAEFQRYKVDGIAAVVGAYVVLDSDIDLMYKDLKSQGVSTEDITDCQLAGSLLENKLYAHHAIQDSILVSDAEVRNYVDQQITQMVGQVGSMQKVLNFYKRDSEDDFRNELFELNKQQELSKRMQQNIIEKVEITPEEIRSYFDKIPVEDRPFFGDEVEVAQIIIKPEVPETEKQKVIDRLNQFREDIVDNGASFGTKAVLYSQDPGSSSDGGRMVITRKDGLDKDFKDTAFSLQEGEVSEPFASQFGYHIIKVEKVIGQNLEIRHILLIPDVTNATIESARAEIDSLRAKIINKEITFGAAAKQFSDEEQTAANNGKLINPTNGDTRFELTKIDPELYEQVVNLKEGDVSLVLRDQERTGKIFYKIITVNKRYKEHKADFVQDYMKIKELALRDKQLEAIGKWQNEKIANTYIKINGKFRNCTFDRDWLKK</sequence>
<feature type="domain" description="PpiC" evidence="4">
    <location>
        <begin position="312"/>
        <end position="408"/>
    </location>
</feature>
<dbReference type="PANTHER" id="PTHR47637:SF1">
    <property type="entry name" value="CHAPERONE SURA"/>
    <property type="match status" value="1"/>
</dbReference>
<dbReference type="PANTHER" id="PTHR47637">
    <property type="entry name" value="CHAPERONE SURA"/>
    <property type="match status" value="1"/>
</dbReference>
<dbReference type="Gene3D" id="1.10.4030.10">
    <property type="entry name" value="Porin chaperone SurA, peptide-binding domain"/>
    <property type="match status" value="1"/>
</dbReference>
<proteinExistence type="predicted"/>
<feature type="signal peptide" evidence="3">
    <location>
        <begin position="1"/>
        <end position="30"/>
    </location>
</feature>
<keyword evidence="1 3" id="KW-0732">Signal</keyword>
<dbReference type="Proteomes" id="UP000276282">
    <property type="component" value="Unassembled WGS sequence"/>
</dbReference>
<protein>
    <submittedName>
        <fullName evidence="5">Periplasmic chaperone for outer membrane proteins SurA</fullName>
    </submittedName>
</protein>